<accession>A0AA36BDG3</accession>
<proteinExistence type="predicted"/>
<keyword evidence="5" id="KW-1185">Reference proteome</keyword>
<dbReference type="Pfam" id="PF00505">
    <property type="entry name" value="HMG_box"/>
    <property type="match status" value="1"/>
</dbReference>
<reference evidence="4" key="1">
    <citation type="submission" date="2023-08" db="EMBL/GenBank/DDBJ databases">
        <authorList>
            <person name="Alioto T."/>
            <person name="Alioto T."/>
            <person name="Gomez Garrido J."/>
        </authorList>
    </citation>
    <scope>NUCLEOTIDE SEQUENCE</scope>
</reference>
<organism evidence="4 5">
    <name type="scientific">Octopus vulgaris</name>
    <name type="common">Common octopus</name>
    <dbReference type="NCBI Taxonomy" id="6645"/>
    <lineage>
        <taxon>Eukaryota</taxon>
        <taxon>Metazoa</taxon>
        <taxon>Spiralia</taxon>
        <taxon>Lophotrochozoa</taxon>
        <taxon>Mollusca</taxon>
        <taxon>Cephalopoda</taxon>
        <taxon>Coleoidea</taxon>
        <taxon>Octopodiformes</taxon>
        <taxon>Octopoda</taxon>
        <taxon>Incirrata</taxon>
        <taxon>Octopodidae</taxon>
        <taxon>Octopus</taxon>
    </lineage>
</organism>
<dbReference type="InterPro" id="IPR009071">
    <property type="entry name" value="HMG_box_dom"/>
</dbReference>
<protein>
    <recommendedName>
        <fullName evidence="3">HMG box domain-containing protein</fullName>
    </recommendedName>
</protein>
<evidence type="ECO:0000313" key="4">
    <source>
        <dbReference type="EMBL" id="CAI9732028.1"/>
    </source>
</evidence>
<dbReference type="GO" id="GO:0005634">
    <property type="term" value="C:nucleus"/>
    <property type="evidence" value="ECO:0007669"/>
    <property type="project" value="UniProtKB-UniRule"/>
</dbReference>
<feature type="compositionally biased region" description="Low complexity" evidence="2">
    <location>
        <begin position="114"/>
        <end position="129"/>
    </location>
</feature>
<sequence length="586" mass="66218">MSKVKKVASFTVFCNDYKNRLTTAYPFLTLDQIQQKLREKWNDLSLSEKKYYSKAVLCQSVPKSSSKKKFCKQKRSKPTKPESNSQHHNLNELNLFEDDLSGPSDENEDKVFTSSSPTEESSSSSFQRSNSKTYMASRLKFSYSVPVVVDETPFVQQGILKKRCSEKDQKTKVKFNVSPVPSLCNASELKPDVVNEPNWSSKTHEKTVETSIKEKKETCRKIQGGDGDCRSSTPNVLESKRRSKRLVDKSYFNQKQAHQVFNYAQDWSSSQSDETSPKSDLKISASENLAKSAEERTNKPLTPELQRSMSQLIIQKVCQAPKKKGSRGNSVFTENVACKSDDNDSSTPKSLATKSKKIKGINHHRLLLSEKSDSNEKILKWNANVPIKNSERSSNVTSSKFKCLFSPDESLSSNDYGDNDLESSIEWDFWNNSQDEKESQKCSDSSEKSVTKMKKMVSPSLMTSMISNSPDSMVTECSSPLSGISELSDPDSDSYEEHVEENEKMDSKAILYINDKISAGGDAKSHSIYKCNPKFENVPKDYPFESMFDEVTPEKRKSNKSRILTASKMEDNPSQLDIFQDEPLFC</sequence>
<feature type="compositionally biased region" description="Acidic residues" evidence="2">
    <location>
        <begin position="95"/>
        <end position="108"/>
    </location>
</feature>
<gene>
    <name evidence="4" type="ORF">OCTVUL_1B029716</name>
</gene>
<feature type="region of interest" description="Disordered" evidence="2">
    <location>
        <begin position="195"/>
        <end position="242"/>
    </location>
</feature>
<feature type="compositionally biased region" description="Polar residues" evidence="2">
    <location>
        <begin position="465"/>
        <end position="482"/>
    </location>
</feature>
<feature type="compositionally biased region" description="Basic residues" evidence="2">
    <location>
        <begin position="68"/>
        <end position="78"/>
    </location>
</feature>
<evidence type="ECO:0000256" key="2">
    <source>
        <dbReference type="SAM" id="MobiDB-lite"/>
    </source>
</evidence>
<evidence type="ECO:0000259" key="3">
    <source>
        <dbReference type="PROSITE" id="PS50118"/>
    </source>
</evidence>
<name>A0AA36BDG3_OCTVU</name>
<feature type="domain" description="HMG box" evidence="3">
    <location>
        <begin position="3"/>
        <end position="54"/>
    </location>
</feature>
<dbReference type="InterPro" id="IPR036910">
    <property type="entry name" value="HMG_box_dom_sf"/>
</dbReference>
<keyword evidence="1" id="KW-0238">DNA-binding</keyword>
<dbReference type="PROSITE" id="PS50118">
    <property type="entry name" value="HMG_BOX_2"/>
    <property type="match status" value="1"/>
</dbReference>
<feature type="DNA-binding region" description="HMG box" evidence="1">
    <location>
        <begin position="3"/>
        <end position="54"/>
    </location>
</feature>
<dbReference type="Proteomes" id="UP001162480">
    <property type="component" value="Chromosome 13"/>
</dbReference>
<feature type="region of interest" description="Disordered" evidence="2">
    <location>
        <begin position="68"/>
        <end position="129"/>
    </location>
</feature>
<keyword evidence="1" id="KW-0539">Nucleus</keyword>
<evidence type="ECO:0000313" key="5">
    <source>
        <dbReference type="Proteomes" id="UP001162480"/>
    </source>
</evidence>
<feature type="compositionally biased region" description="Basic and acidic residues" evidence="2">
    <location>
        <begin position="202"/>
        <end position="220"/>
    </location>
</feature>
<evidence type="ECO:0000256" key="1">
    <source>
        <dbReference type="PROSITE-ProRule" id="PRU00267"/>
    </source>
</evidence>
<dbReference type="EMBL" id="OX597826">
    <property type="protein sequence ID" value="CAI9732028.1"/>
    <property type="molecule type" value="Genomic_DNA"/>
</dbReference>
<dbReference type="Gene3D" id="1.10.30.10">
    <property type="entry name" value="High mobility group box domain"/>
    <property type="match status" value="1"/>
</dbReference>
<dbReference type="AlphaFoldDB" id="A0AA36BDG3"/>
<dbReference type="SUPFAM" id="SSF47095">
    <property type="entry name" value="HMG-box"/>
    <property type="match status" value="1"/>
</dbReference>
<feature type="region of interest" description="Disordered" evidence="2">
    <location>
        <begin position="465"/>
        <end position="494"/>
    </location>
</feature>
<dbReference type="GO" id="GO:0003677">
    <property type="term" value="F:DNA binding"/>
    <property type="evidence" value="ECO:0007669"/>
    <property type="project" value="UniProtKB-UniRule"/>
</dbReference>